<dbReference type="RefSeq" id="WP_197439798.1">
    <property type="nucleotide sequence ID" value="NZ_CP036316.1"/>
</dbReference>
<evidence type="ECO:0000256" key="4">
    <source>
        <dbReference type="SAM" id="Phobius"/>
    </source>
</evidence>
<evidence type="ECO:0000313" key="7">
    <source>
        <dbReference type="Proteomes" id="UP000319976"/>
    </source>
</evidence>
<accession>A0A517TEQ5</accession>
<reference evidence="6 7" key="1">
    <citation type="submission" date="2019-02" db="EMBL/GenBank/DDBJ databases">
        <title>Deep-cultivation of Planctomycetes and their phenomic and genomic characterization uncovers novel biology.</title>
        <authorList>
            <person name="Wiegand S."/>
            <person name="Jogler M."/>
            <person name="Boedeker C."/>
            <person name="Pinto D."/>
            <person name="Vollmers J."/>
            <person name="Rivas-Marin E."/>
            <person name="Kohn T."/>
            <person name="Peeters S.H."/>
            <person name="Heuer A."/>
            <person name="Rast P."/>
            <person name="Oberbeckmann S."/>
            <person name="Bunk B."/>
            <person name="Jeske O."/>
            <person name="Meyerdierks A."/>
            <person name="Storesund J.E."/>
            <person name="Kallscheuer N."/>
            <person name="Luecker S."/>
            <person name="Lage O.M."/>
            <person name="Pohl T."/>
            <person name="Merkel B.J."/>
            <person name="Hornburger P."/>
            <person name="Mueller R.-W."/>
            <person name="Bruemmer F."/>
            <person name="Labrenz M."/>
            <person name="Spormann A.M."/>
            <person name="Op den Camp H."/>
            <person name="Overmann J."/>
            <person name="Amann R."/>
            <person name="Jetten M.S.M."/>
            <person name="Mascher T."/>
            <person name="Medema M.H."/>
            <person name="Devos D.P."/>
            <person name="Kaster A.-K."/>
            <person name="Ovreas L."/>
            <person name="Rohde M."/>
            <person name="Galperin M.Y."/>
            <person name="Jogler C."/>
        </authorList>
    </citation>
    <scope>NUCLEOTIDE SEQUENCE [LARGE SCALE GENOMIC DNA]</scope>
    <source>
        <strain evidence="6 7">V22</strain>
    </source>
</reference>
<dbReference type="CDD" id="cd00082">
    <property type="entry name" value="HisKA"/>
    <property type="match status" value="1"/>
</dbReference>
<dbReference type="SMART" id="SM00388">
    <property type="entry name" value="HisKA"/>
    <property type="match status" value="1"/>
</dbReference>
<name>A0A517TEQ5_9PLAN</name>
<dbReference type="InterPro" id="IPR004358">
    <property type="entry name" value="Sig_transdc_His_kin-like_C"/>
</dbReference>
<dbReference type="InterPro" id="IPR003661">
    <property type="entry name" value="HisK_dim/P_dom"/>
</dbReference>
<dbReference type="Proteomes" id="UP000319976">
    <property type="component" value="Chromosome"/>
</dbReference>
<dbReference type="GO" id="GO:0000155">
    <property type="term" value="F:phosphorelay sensor kinase activity"/>
    <property type="evidence" value="ECO:0007669"/>
    <property type="project" value="InterPro"/>
</dbReference>
<protein>
    <recommendedName>
        <fullName evidence="2">histidine kinase</fullName>
        <ecNumber evidence="2">2.7.13.3</ecNumber>
    </recommendedName>
</protein>
<dbReference type="EMBL" id="CP036316">
    <property type="protein sequence ID" value="QDT66860.1"/>
    <property type="molecule type" value="Genomic_DNA"/>
</dbReference>
<dbReference type="PROSITE" id="PS50109">
    <property type="entry name" value="HIS_KIN"/>
    <property type="match status" value="1"/>
</dbReference>
<feature type="transmembrane region" description="Helical" evidence="4">
    <location>
        <begin position="42"/>
        <end position="65"/>
    </location>
</feature>
<keyword evidence="4" id="KW-0472">Membrane</keyword>
<keyword evidence="7" id="KW-1185">Reference proteome</keyword>
<keyword evidence="4" id="KW-1133">Transmembrane helix</keyword>
<dbReference type="SUPFAM" id="SSF47384">
    <property type="entry name" value="Homodimeric domain of signal transducing histidine kinase"/>
    <property type="match status" value="1"/>
</dbReference>
<dbReference type="Pfam" id="PF00512">
    <property type="entry name" value="HisKA"/>
    <property type="match status" value="1"/>
</dbReference>
<dbReference type="InterPro" id="IPR003594">
    <property type="entry name" value="HATPase_dom"/>
</dbReference>
<sequence length="301" mass="34188">MATLLRKSRTLHLPITLNVTLMVLNIALMVCWIIILAQGAQWSALTVGTVLFGLILVGLTIYLVLSIKAIRLHRRQINFVDSVTHELKSPIAALRLYLETLQMRSTLETEQREEFYSVMGRELNRLEELINQLLEVGRLEQLGVSDSPEDVEITPLLEECALKACHHHQVDLESVFKFDVEPAVLTSRPILLEMVFGNLLDNAVKYGGDPPIVEVEVRAHRNRIITRIADNGKGVPPEQRKKIFDLFYRGGNELERTRKGTGLGLYIVRTLVHLLRGKIHVYNRYRKAGSIFELELPGRAL</sequence>
<keyword evidence="4" id="KW-0812">Transmembrane</keyword>
<dbReference type="AlphaFoldDB" id="A0A517TEQ5"/>
<evidence type="ECO:0000256" key="1">
    <source>
        <dbReference type="ARBA" id="ARBA00000085"/>
    </source>
</evidence>
<dbReference type="PRINTS" id="PR00344">
    <property type="entry name" value="BCTRLSENSOR"/>
</dbReference>
<feature type="transmembrane region" description="Helical" evidence="4">
    <location>
        <begin position="12"/>
        <end position="36"/>
    </location>
</feature>
<evidence type="ECO:0000256" key="2">
    <source>
        <dbReference type="ARBA" id="ARBA00012438"/>
    </source>
</evidence>
<dbReference type="InterPro" id="IPR036097">
    <property type="entry name" value="HisK_dim/P_sf"/>
</dbReference>
<gene>
    <name evidence="6" type="primary">phoR_3</name>
    <name evidence="6" type="ORF">V22_41320</name>
</gene>
<feature type="domain" description="Histidine kinase" evidence="5">
    <location>
        <begin position="82"/>
        <end position="300"/>
    </location>
</feature>
<dbReference type="PANTHER" id="PTHR43547:SF2">
    <property type="entry name" value="HYBRID SIGNAL TRANSDUCTION HISTIDINE KINASE C"/>
    <property type="match status" value="1"/>
</dbReference>
<dbReference type="InterPro" id="IPR036890">
    <property type="entry name" value="HATPase_C_sf"/>
</dbReference>
<evidence type="ECO:0000313" key="6">
    <source>
        <dbReference type="EMBL" id="QDT66860.1"/>
    </source>
</evidence>
<dbReference type="KEGG" id="chya:V22_41320"/>
<dbReference type="Pfam" id="PF02518">
    <property type="entry name" value="HATPase_c"/>
    <property type="match status" value="1"/>
</dbReference>
<dbReference type="InterPro" id="IPR005467">
    <property type="entry name" value="His_kinase_dom"/>
</dbReference>
<comment type="catalytic activity">
    <reaction evidence="1">
        <text>ATP + protein L-histidine = ADP + protein N-phospho-L-histidine.</text>
        <dbReference type="EC" id="2.7.13.3"/>
    </reaction>
</comment>
<evidence type="ECO:0000259" key="5">
    <source>
        <dbReference type="PROSITE" id="PS50109"/>
    </source>
</evidence>
<dbReference type="CDD" id="cd00075">
    <property type="entry name" value="HATPase"/>
    <property type="match status" value="1"/>
</dbReference>
<dbReference type="SUPFAM" id="SSF55874">
    <property type="entry name" value="ATPase domain of HSP90 chaperone/DNA topoisomerase II/histidine kinase"/>
    <property type="match status" value="1"/>
</dbReference>
<dbReference type="SMART" id="SM00387">
    <property type="entry name" value="HATPase_c"/>
    <property type="match status" value="1"/>
</dbReference>
<dbReference type="Gene3D" id="1.10.287.130">
    <property type="match status" value="1"/>
</dbReference>
<dbReference type="Gene3D" id="3.30.565.10">
    <property type="entry name" value="Histidine kinase-like ATPase, C-terminal domain"/>
    <property type="match status" value="1"/>
</dbReference>
<keyword evidence="3" id="KW-0597">Phosphoprotein</keyword>
<keyword evidence="6" id="KW-0808">Transferase</keyword>
<dbReference type="EC" id="2.7.13.3" evidence="2"/>
<dbReference type="PANTHER" id="PTHR43547">
    <property type="entry name" value="TWO-COMPONENT HISTIDINE KINASE"/>
    <property type="match status" value="1"/>
</dbReference>
<proteinExistence type="predicted"/>
<organism evidence="6 7">
    <name type="scientific">Calycomorphotria hydatis</name>
    <dbReference type="NCBI Taxonomy" id="2528027"/>
    <lineage>
        <taxon>Bacteria</taxon>
        <taxon>Pseudomonadati</taxon>
        <taxon>Planctomycetota</taxon>
        <taxon>Planctomycetia</taxon>
        <taxon>Planctomycetales</taxon>
        <taxon>Planctomycetaceae</taxon>
        <taxon>Calycomorphotria</taxon>
    </lineage>
</organism>
<evidence type="ECO:0000256" key="3">
    <source>
        <dbReference type="ARBA" id="ARBA00022553"/>
    </source>
</evidence>